<name>A0AAD9KD67_9ANNE</name>
<protein>
    <submittedName>
        <fullName evidence="1">Uncharacterized protein</fullName>
    </submittedName>
</protein>
<dbReference type="AlphaFoldDB" id="A0AAD9KD67"/>
<keyword evidence="2" id="KW-1185">Reference proteome</keyword>
<evidence type="ECO:0000313" key="1">
    <source>
        <dbReference type="EMBL" id="KAK2169137.1"/>
    </source>
</evidence>
<organism evidence="1 2">
    <name type="scientific">Paralvinella palmiformis</name>
    <dbReference type="NCBI Taxonomy" id="53620"/>
    <lineage>
        <taxon>Eukaryota</taxon>
        <taxon>Metazoa</taxon>
        <taxon>Spiralia</taxon>
        <taxon>Lophotrochozoa</taxon>
        <taxon>Annelida</taxon>
        <taxon>Polychaeta</taxon>
        <taxon>Sedentaria</taxon>
        <taxon>Canalipalpata</taxon>
        <taxon>Terebellida</taxon>
        <taxon>Terebelliformia</taxon>
        <taxon>Alvinellidae</taxon>
        <taxon>Paralvinella</taxon>
    </lineage>
</organism>
<sequence>MSLSTNWYYKPTNSTQYPSIPTRFEVHTRPRTMASDSLILSARKPPVNKAVLDRLSRPTLSSRQRFENPRLSFSHTNRYISVDGHYVWSKMAFFEDCYRCMYNPQGSMKSSKKL</sequence>
<proteinExistence type="predicted"/>
<dbReference type="Proteomes" id="UP001208570">
    <property type="component" value="Unassembled WGS sequence"/>
</dbReference>
<comment type="caution">
    <text evidence="1">The sequence shown here is derived from an EMBL/GenBank/DDBJ whole genome shotgun (WGS) entry which is preliminary data.</text>
</comment>
<accession>A0AAD9KD67</accession>
<reference evidence="1" key="1">
    <citation type="journal article" date="2023" name="Mol. Biol. Evol.">
        <title>Third-Generation Sequencing Reveals the Adaptive Role of the Epigenome in Three Deep-Sea Polychaetes.</title>
        <authorList>
            <person name="Perez M."/>
            <person name="Aroh O."/>
            <person name="Sun Y."/>
            <person name="Lan Y."/>
            <person name="Juniper S.K."/>
            <person name="Young C.R."/>
            <person name="Angers B."/>
            <person name="Qian P.Y."/>
        </authorList>
    </citation>
    <scope>NUCLEOTIDE SEQUENCE</scope>
    <source>
        <strain evidence="1">P08H-3</strain>
    </source>
</reference>
<evidence type="ECO:0000313" key="2">
    <source>
        <dbReference type="Proteomes" id="UP001208570"/>
    </source>
</evidence>
<gene>
    <name evidence="1" type="ORF">LSH36_12g19040</name>
</gene>
<dbReference type="EMBL" id="JAODUP010000012">
    <property type="protein sequence ID" value="KAK2169137.1"/>
    <property type="molecule type" value="Genomic_DNA"/>
</dbReference>